<dbReference type="Proteomes" id="UP000824140">
    <property type="component" value="Unassembled WGS sequence"/>
</dbReference>
<reference evidence="3" key="2">
    <citation type="journal article" date="2021" name="PeerJ">
        <title>Extensive microbial diversity within the chicken gut microbiome revealed by metagenomics and culture.</title>
        <authorList>
            <person name="Gilroy R."/>
            <person name="Ravi A."/>
            <person name="Getino M."/>
            <person name="Pursley I."/>
            <person name="Horton D.L."/>
            <person name="Alikhan N.F."/>
            <person name="Baker D."/>
            <person name="Gharbi K."/>
            <person name="Hall N."/>
            <person name="Watson M."/>
            <person name="Adriaenssens E.M."/>
            <person name="Foster-Nyarko E."/>
            <person name="Jarju S."/>
            <person name="Secka A."/>
            <person name="Antonio M."/>
            <person name="Oren A."/>
            <person name="Chaudhuri R.R."/>
            <person name="La Ragione R."/>
            <person name="Hildebrand F."/>
            <person name="Pallen M.J."/>
        </authorList>
    </citation>
    <scope>NUCLEOTIDE SEQUENCE</scope>
    <source>
        <strain evidence="3">13766</strain>
    </source>
</reference>
<feature type="domain" description="Gfo/Idh/MocA-like oxidoreductase N-terminal" evidence="2">
    <location>
        <begin position="5"/>
        <end position="122"/>
    </location>
</feature>
<dbReference type="Pfam" id="PF01408">
    <property type="entry name" value="GFO_IDH_MocA"/>
    <property type="match status" value="1"/>
</dbReference>
<keyword evidence="1" id="KW-0560">Oxidoreductase</keyword>
<comment type="caution">
    <text evidence="3">The sequence shown here is derived from an EMBL/GenBank/DDBJ whole genome shotgun (WGS) entry which is preliminary data.</text>
</comment>
<dbReference type="SUPFAM" id="SSF51735">
    <property type="entry name" value="NAD(P)-binding Rossmann-fold domains"/>
    <property type="match status" value="1"/>
</dbReference>
<dbReference type="PANTHER" id="PTHR43818">
    <property type="entry name" value="BCDNA.GH03377"/>
    <property type="match status" value="1"/>
</dbReference>
<protein>
    <submittedName>
        <fullName evidence="3">Gfo/Idh/MocA family oxidoreductase</fullName>
    </submittedName>
</protein>
<dbReference type="InterPro" id="IPR036291">
    <property type="entry name" value="NAD(P)-bd_dom_sf"/>
</dbReference>
<reference evidence="3" key="1">
    <citation type="submission" date="2020-10" db="EMBL/GenBank/DDBJ databases">
        <authorList>
            <person name="Gilroy R."/>
        </authorList>
    </citation>
    <scope>NUCLEOTIDE SEQUENCE</scope>
    <source>
        <strain evidence="3">13766</strain>
    </source>
</reference>
<dbReference type="InterPro" id="IPR050463">
    <property type="entry name" value="Gfo/Idh/MocA_oxidrdct_glycsds"/>
</dbReference>
<dbReference type="SUPFAM" id="SSF55347">
    <property type="entry name" value="Glyceraldehyde-3-phosphate dehydrogenase-like, C-terminal domain"/>
    <property type="match status" value="1"/>
</dbReference>
<evidence type="ECO:0000256" key="1">
    <source>
        <dbReference type="ARBA" id="ARBA00023002"/>
    </source>
</evidence>
<name>A0A9D1K4R2_9FIRM</name>
<dbReference type="EMBL" id="DVJN01000014">
    <property type="protein sequence ID" value="HIS91541.1"/>
    <property type="molecule type" value="Genomic_DNA"/>
</dbReference>
<dbReference type="PANTHER" id="PTHR43818:SF11">
    <property type="entry name" value="BCDNA.GH03377"/>
    <property type="match status" value="1"/>
</dbReference>
<dbReference type="InterPro" id="IPR000683">
    <property type="entry name" value="Gfo/Idh/MocA-like_OxRdtase_N"/>
</dbReference>
<organism evidence="3 4">
    <name type="scientific">Candidatus Alectryocaccomicrobium excrementavium</name>
    <dbReference type="NCBI Taxonomy" id="2840668"/>
    <lineage>
        <taxon>Bacteria</taxon>
        <taxon>Bacillati</taxon>
        <taxon>Bacillota</taxon>
        <taxon>Clostridia</taxon>
        <taxon>Candidatus Alectryocaccomicrobium</taxon>
    </lineage>
</organism>
<evidence type="ECO:0000313" key="4">
    <source>
        <dbReference type="Proteomes" id="UP000824140"/>
    </source>
</evidence>
<dbReference type="Gene3D" id="3.40.50.720">
    <property type="entry name" value="NAD(P)-binding Rossmann-like Domain"/>
    <property type="match status" value="1"/>
</dbReference>
<accession>A0A9D1K4R2</accession>
<dbReference type="GO" id="GO:0000166">
    <property type="term" value="F:nucleotide binding"/>
    <property type="evidence" value="ECO:0007669"/>
    <property type="project" value="InterPro"/>
</dbReference>
<evidence type="ECO:0000313" key="3">
    <source>
        <dbReference type="EMBL" id="HIS91541.1"/>
    </source>
</evidence>
<dbReference type="AlphaFoldDB" id="A0A9D1K4R2"/>
<sequence length="436" mass="49110">MKPVRIGVFGLYRGTSMINYCRAAEHARVVAICDKWAEGIERKKAQLQDDSIAFYTNFEDFIQHDMDAVVLANYANEHAPFAIRCLRAGKHVFSEVLPVQTMQEAVELVECIEETGKIYAYGENYCYMPGPYEMRRLYRAGKIGEFEYGEGEYIHNCEPIWPSITYGDPNHWRNLMYATYYCTHSLGPLVHITGLRPVSVVGFESGKVERKRRCGDKSGLFGIEMVTFENGAIAKSIHGWLYKNSIWYTVYGSKGRMETAREDAKSGDVSRIYVNADAYSGEYGEEKLEAYTPENALSGSAKIFGHGGSDFYSMYNFIEKILGNENADTIDIYEALDMCLPGMFAYRSVLRGGIPVEIPNLRDKSVREQFRGDTMCADPKVAGEQLIPSFSQGNAEIPQEVYGRMREAWQKEFAANSGYTRAAYTQGSGESMDSDA</sequence>
<dbReference type="Gene3D" id="3.30.360.10">
    <property type="entry name" value="Dihydrodipicolinate Reductase, domain 2"/>
    <property type="match status" value="1"/>
</dbReference>
<dbReference type="GO" id="GO:0016491">
    <property type="term" value="F:oxidoreductase activity"/>
    <property type="evidence" value="ECO:0007669"/>
    <property type="project" value="UniProtKB-KW"/>
</dbReference>
<evidence type="ECO:0000259" key="2">
    <source>
        <dbReference type="Pfam" id="PF01408"/>
    </source>
</evidence>
<gene>
    <name evidence="3" type="ORF">IAA84_00835</name>
</gene>
<proteinExistence type="predicted"/>